<dbReference type="Pfam" id="PF10009">
    <property type="entry name" value="DUF2252"/>
    <property type="match status" value="1"/>
</dbReference>
<evidence type="ECO:0000313" key="3">
    <source>
        <dbReference type="Proteomes" id="UP001524501"/>
    </source>
</evidence>
<dbReference type="EMBL" id="JANFQF010000012">
    <property type="protein sequence ID" value="MCQ4120611.1"/>
    <property type="molecule type" value="Genomic_DNA"/>
</dbReference>
<gene>
    <name evidence="2" type="ORF">NOF53_15765</name>
</gene>
<organism evidence="2 3">
    <name type="scientific">Rhodococcus tibetensis</name>
    <dbReference type="NCBI Taxonomy" id="2965064"/>
    <lineage>
        <taxon>Bacteria</taxon>
        <taxon>Bacillati</taxon>
        <taxon>Actinomycetota</taxon>
        <taxon>Actinomycetes</taxon>
        <taxon>Mycobacteriales</taxon>
        <taxon>Nocardiaceae</taxon>
        <taxon>Rhodococcus</taxon>
    </lineage>
</organism>
<comment type="caution">
    <text evidence="2">The sequence shown here is derived from an EMBL/GenBank/DDBJ whole genome shotgun (WGS) entry which is preliminary data.</text>
</comment>
<evidence type="ECO:0000256" key="1">
    <source>
        <dbReference type="SAM" id="MobiDB-lite"/>
    </source>
</evidence>
<protein>
    <submittedName>
        <fullName evidence="2">DUF2252 domain-containing protein</fullName>
    </submittedName>
</protein>
<feature type="region of interest" description="Disordered" evidence="1">
    <location>
        <begin position="1"/>
        <end position="26"/>
    </location>
</feature>
<accession>A0ABT1QED0</accession>
<feature type="compositionally biased region" description="Basic and acidic residues" evidence="1">
    <location>
        <begin position="15"/>
        <end position="25"/>
    </location>
</feature>
<reference evidence="2 3" key="1">
    <citation type="submission" date="2022-07" db="EMBL/GenBank/DDBJ databases">
        <title>Degradation activity of malathion, p-nitrophenol and potential low-temperature adaptation strategy of Rhodococcus sp. FXJ9.536.</title>
        <authorList>
            <person name="Huang J."/>
            <person name="Huang Y."/>
        </authorList>
    </citation>
    <scope>NUCLEOTIDE SEQUENCE [LARGE SCALE GENOMIC DNA]</scope>
    <source>
        <strain evidence="2 3">FXJ9.536</strain>
    </source>
</reference>
<sequence>MSTSSADRASVAHPSRAERTQRGMDARGATPVAALAEHVAADRGDPVDLLERQAADRVPDLVPLRYGRMAATAFTFYRGAAAIMADDLSRAPTTGLRTQLCGDAHLSNFGIFATPERKLAFGVNDFDETHPGPFEWDVKRLVASLAVAANENGFSAKKRRKITRACAAEYRETMTRQALLGNLAVWYSHIEPTAELTELRDELDSAEKKRARTVLEKARRRDSVQALSKLTTVVDGKRRIISTPPLIVPIEELYEGEDLASLYRDTQRRLDTYAQTLQKDRRLLYDQFHLVQIARKVVGVGSVGTRTWIVLMLGADDSDPLFLQVKEAKPSVLSAYVESPSFATEGERVVYGQRLMQAASDIFLGWERGPDLEGVEHDFYVRQLRDGKGSALIESQTPTVMTLYGRMCARALAYAHARAGDRIAIASYLGEDDEFDHAMAEFADTYAEQNTRDHAALLDAIDRRRVAATTGT</sequence>
<dbReference type="InterPro" id="IPR018721">
    <property type="entry name" value="DUF2252"/>
</dbReference>
<dbReference type="RefSeq" id="WP_255970295.1">
    <property type="nucleotide sequence ID" value="NZ_JANFQF010000012.1"/>
</dbReference>
<dbReference type="Proteomes" id="UP001524501">
    <property type="component" value="Unassembled WGS sequence"/>
</dbReference>
<dbReference type="PANTHER" id="PTHR39441">
    <property type="entry name" value="DUF2252 DOMAIN-CONTAINING PROTEIN"/>
    <property type="match status" value="1"/>
</dbReference>
<dbReference type="PANTHER" id="PTHR39441:SF1">
    <property type="entry name" value="DUF2252 DOMAIN-CONTAINING PROTEIN"/>
    <property type="match status" value="1"/>
</dbReference>
<keyword evidence="3" id="KW-1185">Reference proteome</keyword>
<name>A0ABT1QED0_9NOCA</name>
<proteinExistence type="predicted"/>
<evidence type="ECO:0000313" key="2">
    <source>
        <dbReference type="EMBL" id="MCQ4120611.1"/>
    </source>
</evidence>